<accession>B4VX70</accession>
<evidence type="ECO:0000313" key="1">
    <source>
        <dbReference type="EMBL" id="EDX73508.1"/>
    </source>
</evidence>
<evidence type="ECO:0000313" key="2">
    <source>
        <dbReference type="Proteomes" id="UP000003835"/>
    </source>
</evidence>
<reference evidence="1 2" key="1">
    <citation type="submission" date="2008-07" db="EMBL/GenBank/DDBJ databases">
        <authorList>
            <person name="Tandeau de Marsac N."/>
            <person name="Ferriera S."/>
            <person name="Johnson J."/>
            <person name="Kravitz S."/>
            <person name="Beeson K."/>
            <person name="Sutton G."/>
            <person name="Rogers Y.-H."/>
            <person name="Friedman R."/>
            <person name="Frazier M."/>
            <person name="Venter J.C."/>
        </authorList>
    </citation>
    <scope>NUCLEOTIDE SEQUENCE [LARGE SCALE GENOMIC DNA]</scope>
    <source>
        <strain evidence="1 2">PCC 7420</strain>
    </source>
</reference>
<dbReference type="Proteomes" id="UP000003835">
    <property type="component" value="Unassembled WGS sequence"/>
</dbReference>
<dbReference type="EMBL" id="DS989857">
    <property type="protein sequence ID" value="EDX73508.1"/>
    <property type="molecule type" value="Genomic_DNA"/>
</dbReference>
<proteinExistence type="predicted"/>
<keyword evidence="2" id="KW-1185">Reference proteome</keyword>
<name>B4VX70_9CYAN</name>
<dbReference type="HOGENOM" id="CLU_3198430_0_0_3"/>
<gene>
    <name evidence="1" type="ORF">MC7420_3682</name>
</gene>
<dbReference type="AlphaFoldDB" id="B4VX70"/>
<organism evidence="1 2">
    <name type="scientific">Coleofasciculus chthonoplastes PCC 7420</name>
    <dbReference type="NCBI Taxonomy" id="118168"/>
    <lineage>
        <taxon>Bacteria</taxon>
        <taxon>Bacillati</taxon>
        <taxon>Cyanobacteriota</taxon>
        <taxon>Cyanophyceae</taxon>
        <taxon>Coleofasciculales</taxon>
        <taxon>Coleofasciculaceae</taxon>
        <taxon>Coleofasciculus</taxon>
    </lineage>
</organism>
<sequence>MPEMLLFLSVAQLYLDNYIVSGFQMTVLGIPLNPYQGLKPTAANN</sequence>
<protein>
    <submittedName>
        <fullName evidence="1">Uncharacterized protein</fullName>
    </submittedName>
</protein>